<dbReference type="Proteomes" id="UP000093523">
    <property type="component" value="Unassembled WGS sequence"/>
</dbReference>
<dbReference type="GO" id="GO:0010340">
    <property type="term" value="F:carboxyl-O-methyltransferase activity"/>
    <property type="evidence" value="ECO:0007669"/>
    <property type="project" value="UniProtKB-UniRule"/>
</dbReference>
<gene>
    <name evidence="8" type="primary">bioC</name>
    <name evidence="10" type="ORF">A6E04_02940</name>
</gene>
<keyword evidence="4 8" id="KW-0489">Methyltransferase</keyword>
<evidence type="ECO:0000256" key="3">
    <source>
        <dbReference type="ARBA" id="ARBA00012327"/>
    </source>
</evidence>
<organism evidence="10 11">
    <name type="scientific">Aliivibrio logei</name>
    <name type="common">Vibrio logei</name>
    <dbReference type="NCBI Taxonomy" id="688"/>
    <lineage>
        <taxon>Bacteria</taxon>
        <taxon>Pseudomonadati</taxon>
        <taxon>Pseudomonadota</taxon>
        <taxon>Gammaproteobacteria</taxon>
        <taxon>Vibrionales</taxon>
        <taxon>Vibrionaceae</taxon>
        <taxon>Aliivibrio</taxon>
    </lineage>
</organism>
<keyword evidence="7 8" id="KW-0093">Biotin biosynthesis</keyword>
<proteinExistence type="inferred from homology"/>
<dbReference type="InterPro" id="IPR013216">
    <property type="entry name" value="Methyltransf_11"/>
</dbReference>
<protein>
    <recommendedName>
        <fullName evidence="3 8">Malonyl-[acyl-carrier protein] O-methyltransferase</fullName>
        <shortName evidence="8">Malonyl-ACP O-methyltransferase</shortName>
        <ecNumber evidence="3 8">2.1.1.197</ecNumber>
    </recommendedName>
    <alternativeName>
        <fullName evidence="8">Biotin synthesis protein BioC</fullName>
    </alternativeName>
</protein>
<dbReference type="InterPro" id="IPR050602">
    <property type="entry name" value="Malonyl-ACP_OMT"/>
</dbReference>
<evidence type="ECO:0000256" key="6">
    <source>
        <dbReference type="ARBA" id="ARBA00022691"/>
    </source>
</evidence>
<reference evidence="10 11" key="1">
    <citation type="submission" date="2016-06" db="EMBL/GenBank/DDBJ databases">
        <authorList>
            <person name="Kjaerup R.B."/>
            <person name="Dalgaard T.S."/>
            <person name="Juul-Madsen H.R."/>
        </authorList>
    </citation>
    <scope>NUCLEOTIDE SEQUENCE [LARGE SCALE GENOMIC DNA]</scope>
    <source>
        <strain evidence="10 11">1S159</strain>
    </source>
</reference>
<evidence type="ECO:0000256" key="4">
    <source>
        <dbReference type="ARBA" id="ARBA00022603"/>
    </source>
</evidence>
<dbReference type="AlphaFoldDB" id="A0A1B9P324"/>
<dbReference type="STRING" id="688.A6E04_02940"/>
<dbReference type="HAMAP" id="MF_00835">
    <property type="entry name" value="BioC"/>
    <property type="match status" value="1"/>
</dbReference>
<dbReference type="PANTHER" id="PTHR13090:SF1">
    <property type="entry name" value="ARGININE-HYDROXYLASE NDUFAF5, MITOCHONDRIAL"/>
    <property type="match status" value="1"/>
</dbReference>
<accession>A0A1B9P324</accession>
<comment type="function">
    <text evidence="8">Converts the free carboxyl group of a malonyl-thioester to its methyl ester by transfer of a methyl group from S-adenosyl-L-methionine (SAM). It allows to synthesize pimeloyl-ACP via the fatty acid synthetic pathway.</text>
</comment>
<dbReference type="GO" id="GO:0032259">
    <property type="term" value="P:methylation"/>
    <property type="evidence" value="ECO:0007669"/>
    <property type="project" value="UniProtKB-KW"/>
</dbReference>
<dbReference type="GO" id="GO:0008757">
    <property type="term" value="F:S-adenosylmethionine-dependent methyltransferase activity"/>
    <property type="evidence" value="ECO:0007669"/>
    <property type="project" value="InterPro"/>
</dbReference>
<evidence type="ECO:0000256" key="1">
    <source>
        <dbReference type="ARBA" id="ARBA00000852"/>
    </source>
</evidence>
<feature type="domain" description="Methyltransferase type 11" evidence="9">
    <location>
        <begin position="63"/>
        <end position="156"/>
    </location>
</feature>
<comment type="caution">
    <text evidence="10">The sequence shown here is derived from an EMBL/GenBank/DDBJ whole genome shotgun (WGS) entry which is preliminary data.</text>
</comment>
<evidence type="ECO:0000256" key="2">
    <source>
        <dbReference type="ARBA" id="ARBA00004746"/>
    </source>
</evidence>
<evidence type="ECO:0000256" key="5">
    <source>
        <dbReference type="ARBA" id="ARBA00022679"/>
    </source>
</evidence>
<dbReference type="GO" id="GO:0009102">
    <property type="term" value="P:biotin biosynthetic process"/>
    <property type="evidence" value="ECO:0007669"/>
    <property type="project" value="UniProtKB-UniRule"/>
</dbReference>
<dbReference type="InterPro" id="IPR029063">
    <property type="entry name" value="SAM-dependent_MTases_sf"/>
</dbReference>
<comment type="pathway">
    <text evidence="2 8">Cofactor biosynthesis; biotin biosynthesis.</text>
</comment>
<evidence type="ECO:0000259" key="9">
    <source>
        <dbReference type="Pfam" id="PF08241"/>
    </source>
</evidence>
<dbReference type="RefSeq" id="WP_017021447.1">
    <property type="nucleotide sequence ID" value="NZ_CAWMPN010000004.1"/>
</dbReference>
<keyword evidence="5 8" id="KW-0808">Transferase</keyword>
<dbReference type="OrthoDB" id="9760689at2"/>
<evidence type="ECO:0000256" key="8">
    <source>
        <dbReference type="HAMAP-Rule" id="MF_00835"/>
    </source>
</evidence>
<evidence type="ECO:0000313" key="11">
    <source>
        <dbReference type="Proteomes" id="UP000093523"/>
    </source>
</evidence>
<comment type="similarity">
    <text evidence="8">Belongs to the methyltransferase superfamily.</text>
</comment>
<dbReference type="GO" id="GO:0102130">
    <property type="term" value="F:malonyl-CoA methyltransferase activity"/>
    <property type="evidence" value="ECO:0007669"/>
    <property type="project" value="UniProtKB-EC"/>
</dbReference>
<dbReference type="PANTHER" id="PTHR13090">
    <property type="entry name" value="ARGININE-HYDROXYLASE NDUFAF5, MITOCHONDRIAL"/>
    <property type="match status" value="1"/>
</dbReference>
<dbReference type="EC" id="2.1.1.197" evidence="3 8"/>
<sequence>MVNQAVAIDAEYWIKNHSKNKEAIAAAFSKAAHTYDRSAEFQRQVADHLMSYLPIKLDGVRVLDIGCGTGYCSEQLLNRGATVVAFDLAHAMLVKAKERCGDYNISYVQGDAEDLPFDVNEFDVVISSLALQWCQDLSVPLAEMKRVTENKGKVIFSTLLDGSLFELKKAWSKVDIYQHVNEFITLSAVNLALAQSENHSYQLDCIPVEMMYSSATALMKDLKGIGATHLPNGRQSGLLSKQKLLAVEEAYQMFKNEFNRLPATYQVGYGVIRND</sequence>
<dbReference type="NCBIfam" id="TIGR02072">
    <property type="entry name" value="BioC"/>
    <property type="match status" value="1"/>
</dbReference>
<dbReference type="Pfam" id="PF08241">
    <property type="entry name" value="Methyltransf_11"/>
    <property type="match status" value="1"/>
</dbReference>
<comment type="catalytic activity">
    <reaction evidence="1 8">
        <text>malonyl-[ACP] + S-adenosyl-L-methionine = malonyl-[ACP] methyl ester + S-adenosyl-L-homocysteine</text>
        <dbReference type="Rhea" id="RHEA:17105"/>
        <dbReference type="Rhea" id="RHEA-COMP:9623"/>
        <dbReference type="Rhea" id="RHEA-COMP:9954"/>
        <dbReference type="ChEBI" id="CHEBI:57856"/>
        <dbReference type="ChEBI" id="CHEBI:59789"/>
        <dbReference type="ChEBI" id="CHEBI:78449"/>
        <dbReference type="ChEBI" id="CHEBI:78845"/>
        <dbReference type="EC" id="2.1.1.197"/>
    </reaction>
</comment>
<dbReference type="EMBL" id="MAJU01000004">
    <property type="protein sequence ID" value="OCH22876.1"/>
    <property type="molecule type" value="Genomic_DNA"/>
</dbReference>
<evidence type="ECO:0000256" key="7">
    <source>
        <dbReference type="ARBA" id="ARBA00022756"/>
    </source>
</evidence>
<dbReference type="UniPathway" id="UPA00078"/>
<dbReference type="InterPro" id="IPR011814">
    <property type="entry name" value="BioC"/>
</dbReference>
<keyword evidence="6 8" id="KW-0949">S-adenosyl-L-methionine</keyword>
<evidence type="ECO:0000313" key="10">
    <source>
        <dbReference type="EMBL" id="OCH22876.1"/>
    </source>
</evidence>
<dbReference type="SUPFAM" id="SSF53335">
    <property type="entry name" value="S-adenosyl-L-methionine-dependent methyltransferases"/>
    <property type="match status" value="1"/>
</dbReference>
<dbReference type="Gene3D" id="3.40.50.150">
    <property type="entry name" value="Vaccinia Virus protein VP39"/>
    <property type="match status" value="1"/>
</dbReference>
<dbReference type="CDD" id="cd02440">
    <property type="entry name" value="AdoMet_MTases"/>
    <property type="match status" value="1"/>
</dbReference>
<name>A0A1B9P324_ALILO</name>